<keyword evidence="4" id="KW-0808">Transferase</keyword>
<dbReference type="InterPro" id="IPR013655">
    <property type="entry name" value="PAS_fold_3"/>
</dbReference>
<keyword evidence="3" id="KW-0597">Phosphoprotein</keyword>
<dbReference type="NCBIfam" id="TIGR00229">
    <property type="entry name" value="sensory_box"/>
    <property type="match status" value="1"/>
</dbReference>
<evidence type="ECO:0000256" key="5">
    <source>
        <dbReference type="ARBA" id="ARBA00022777"/>
    </source>
</evidence>
<dbReference type="AlphaFoldDB" id="A0A9D6V259"/>
<evidence type="ECO:0000256" key="1">
    <source>
        <dbReference type="ARBA" id="ARBA00000085"/>
    </source>
</evidence>
<dbReference type="InterPro" id="IPR052162">
    <property type="entry name" value="Sensor_kinase/Photoreceptor"/>
</dbReference>
<dbReference type="CDD" id="cd00130">
    <property type="entry name" value="PAS"/>
    <property type="match status" value="1"/>
</dbReference>
<gene>
    <name evidence="7" type="ORF">HY912_07280</name>
</gene>
<evidence type="ECO:0000313" key="7">
    <source>
        <dbReference type="EMBL" id="MBI5249280.1"/>
    </source>
</evidence>
<dbReference type="InterPro" id="IPR000014">
    <property type="entry name" value="PAS"/>
</dbReference>
<sequence>MATVLSLSGLTRGNCAAISVTEAPHRDRTPAQVPRNWQGRRIVPVYITGLPYVRLCEHVTNMKKGKLSYDEYMILVENAPIMIWRANTSAECDYFNQQWLNFTGRQIEQELGNGWAEGVFSEDLERCLEIYLSSFAKRAIFEMEYRLRRYDGEYRWIFDRGVPFEDERGNFSGYIGSCIDVTESINARKLMLLERDSEIRTLRGMLPICSSCKKIRDDKGYWNQIEVYISKHSEAEFTHGTCPECARKLYPELYDDEK</sequence>
<comment type="catalytic activity">
    <reaction evidence="1">
        <text>ATP + protein L-histidine = ADP + protein N-phospho-L-histidine.</text>
        <dbReference type="EC" id="2.7.13.3"/>
    </reaction>
</comment>
<protein>
    <recommendedName>
        <fullName evidence="2">histidine kinase</fullName>
        <ecNumber evidence="2">2.7.13.3</ecNumber>
    </recommendedName>
</protein>
<evidence type="ECO:0000256" key="4">
    <source>
        <dbReference type="ARBA" id="ARBA00022679"/>
    </source>
</evidence>
<dbReference type="InterPro" id="IPR035965">
    <property type="entry name" value="PAS-like_dom_sf"/>
</dbReference>
<accession>A0A9D6V259</accession>
<evidence type="ECO:0000259" key="6">
    <source>
        <dbReference type="PROSITE" id="PS50113"/>
    </source>
</evidence>
<dbReference type="Pfam" id="PF08447">
    <property type="entry name" value="PAS_3"/>
    <property type="match status" value="1"/>
</dbReference>
<dbReference type="FunFam" id="3.30.450.20:FF:000099">
    <property type="entry name" value="Sensory box sensor histidine kinase"/>
    <property type="match status" value="1"/>
</dbReference>
<dbReference type="SMART" id="SM00086">
    <property type="entry name" value="PAC"/>
    <property type="match status" value="1"/>
</dbReference>
<name>A0A9D6V259_9BACT</name>
<dbReference type="PANTHER" id="PTHR43304">
    <property type="entry name" value="PHYTOCHROME-LIKE PROTEIN CPH1"/>
    <property type="match status" value="1"/>
</dbReference>
<dbReference type="EC" id="2.7.13.3" evidence="2"/>
<dbReference type="SMART" id="SM00091">
    <property type="entry name" value="PAS"/>
    <property type="match status" value="1"/>
</dbReference>
<dbReference type="InterPro" id="IPR000700">
    <property type="entry name" value="PAS-assoc_C"/>
</dbReference>
<evidence type="ECO:0000313" key="8">
    <source>
        <dbReference type="Proteomes" id="UP000807825"/>
    </source>
</evidence>
<evidence type="ECO:0000256" key="2">
    <source>
        <dbReference type="ARBA" id="ARBA00012438"/>
    </source>
</evidence>
<dbReference type="InterPro" id="IPR001610">
    <property type="entry name" value="PAC"/>
</dbReference>
<dbReference type="Proteomes" id="UP000807825">
    <property type="component" value="Unassembled WGS sequence"/>
</dbReference>
<dbReference type="Gene3D" id="3.30.450.20">
    <property type="entry name" value="PAS domain"/>
    <property type="match status" value="1"/>
</dbReference>
<organism evidence="7 8">
    <name type="scientific">Desulfomonile tiedjei</name>
    <dbReference type="NCBI Taxonomy" id="2358"/>
    <lineage>
        <taxon>Bacteria</taxon>
        <taxon>Pseudomonadati</taxon>
        <taxon>Thermodesulfobacteriota</taxon>
        <taxon>Desulfomonilia</taxon>
        <taxon>Desulfomonilales</taxon>
        <taxon>Desulfomonilaceae</taxon>
        <taxon>Desulfomonile</taxon>
    </lineage>
</organism>
<comment type="caution">
    <text evidence="7">The sequence shown here is derived from an EMBL/GenBank/DDBJ whole genome shotgun (WGS) entry which is preliminary data.</text>
</comment>
<feature type="domain" description="PAC" evidence="6">
    <location>
        <begin position="141"/>
        <end position="193"/>
    </location>
</feature>
<proteinExistence type="predicted"/>
<dbReference type="GO" id="GO:0004673">
    <property type="term" value="F:protein histidine kinase activity"/>
    <property type="evidence" value="ECO:0007669"/>
    <property type="project" value="UniProtKB-EC"/>
</dbReference>
<dbReference type="PROSITE" id="PS50113">
    <property type="entry name" value="PAC"/>
    <property type="match status" value="1"/>
</dbReference>
<reference evidence="7" key="1">
    <citation type="submission" date="2020-07" db="EMBL/GenBank/DDBJ databases">
        <title>Huge and variable diversity of episymbiotic CPR bacteria and DPANN archaea in groundwater ecosystems.</title>
        <authorList>
            <person name="He C.Y."/>
            <person name="Keren R."/>
            <person name="Whittaker M."/>
            <person name="Farag I.F."/>
            <person name="Doudna J."/>
            <person name="Cate J.H.D."/>
            <person name="Banfield J.F."/>
        </authorList>
    </citation>
    <scope>NUCLEOTIDE SEQUENCE</scope>
    <source>
        <strain evidence="7">NC_groundwater_1664_Pr3_B-0.1um_52_9</strain>
    </source>
</reference>
<dbReference type="PANTHER" id="PTHR43304:SF1">
    <property type="entry name" value="PAC DOMAIN-CONTAINING PROTEIN"/>
    <property type="match status" value="1"/>
</dbReference>
<dbReference type="EMBL" id="JACRDE010000202">
    <property type="protein sequence ID" value="MBI5249280.1"/>
    <property type="molecule type" value="Genomic_DNA"/>
</dbReference>
<dbReference type="SUPFAM" id="SSF55785">
    <property type="entry name" value="PYP-like sensor domain (PAS domain)"/>
    <property type="match status" value="1"/>
</dbReference>
<keyword evidence="5" id="KW-0418">Kinase</keyword>
<evidence type="ECO:0000256" key="3">
    <source>
        <dbReference type="ARBA" id="ARBA00022553"/>
    </source>
</evidence>